<proteinExistence type="predicted"/>
<evidence type="ECO:0000256" key="1">
    <source>
        <dbReference type="SAM" id="MobiDB-lite"/>
    </source>
</evidence>
<evidence type="ECO:0000259" key="2">
    <source>
        <dbReference type="Pfam" id="PF04149"/>
    </source>
</evidence>
<name>A0ABP5DSQ9_9ACTN</name>
<evidence type="ECO:0000313" key="3">
    <source>
        <dbReference type="EMBL" id="GAA1983733.1"/>
    </source>
</evidence>
<accession>A0ABP5DSQ9</accession>
<feature type="domain" description="DUF397" evidence="2">
    <location>
        <begin position="12"/>
        <end position="62"/>
    </location>
</feature>
<dbReference type="EMBL" id="BAAAPC010000002">
    <property type="protein sequence ID" value="GAA1983733.1"/>
    <property type="molecule type" value="Genomic_DNA"/>
</dbReference>
<sequence length="67" mass="7498">MTYERVPDRLYRKSSYSQPTSNNCVEVADVPGASSVRDSQHRHLGSLVFEAVEWAVFVKAVKADELA</sequence>
<protein>
    <recommendedName>
        <fullName evidence="2">DUF397 domain-containing protein</fullName>
    </recommendedName>
</protein>
<gene>
    <name evidence="3" type="ORF">GCM10009799_06400</name>
</gene>
<feature type="region of interest" description="Disordered" evidence="1">
    <location>
        <begin position="1"/>
        <end position="20"/>
    </location>
</feature>
<evidence type="ECO:0000313" key="4">
    <source>
        <dbReference type="Proteomes" id="UP001501585"/>
    </source>
</evidence>
<dbReference type="Proteomes" id="UP001501585">
    <property type="component" value="Unassembled WGS sequence"/>
</dbReference>
<dbReference type="RefSeq" id="WP_344160042.1">
    <property type="nucleotide sequence ID" value="NZ_BAAAPC010000002.1"/>
</dbReference>
<comment type="caution">
    <text evidence="3">The sequence shown here is derived from an EMBL/GenBank/DDBJ whole genome shotgun (WGS) entry which is preliminary data.</text>
</comment>
<organism evidence="3 4">
    <name type="scientific">Nocardiopsis rhodophaea</name>
    <dbReference type="NCBI Taxonomy" id="280238"/>
    <lineage>
        <taxon>Bacteria</taxon>
        <taxon>Bacillati</taxon>
        <taxon>Actinomycetota</taxon>
        <taxon>Actinomycetes</taxon>
        <taxon>Streptosporangiales</taxon>
        <taxon>Nocardiopsidaceae</taxon>
        <taxon>Nocardiopsis</taxon>
    </lineage>
</organism>
<keyword evidence="4" id="KW-1185">Reference proteome</keyword>
<feature type="compositionally biased region" description="Basic and acidic residues" evidence="1">
    <location>
        <begin position="1"/>
        <end position="11"/>
    </location>
</feature>
<dbReference type="InterPro" id="IPR007278">
    <property type="entry name" value="DUF397"/>
</dbReference>
<reference evidence="4" key="1">
    <citation type="journal article" date="2019" name="Int. J. Syst. Evol. Microbiol.">
        <title>The Global Catalogue of Microorganisms (GCM) 10K type strain sequencing project: providing services to taxonomists for standard genome sequencing and annotation.</title>
        <authorList>
            <consortium name="The Broad Institute Genomics Platform"/>
            <consortium name="The Broad Institute Genome Sequencing Center for Infectious Disease"/>
            <person name="Wu L."/>
            <person name="Ma J."/>
        </authorList>
    </citation>
    <scope>NUCLEOTIDE SEQUENCE [LARGE SCALE GENOMIC DNA]</scope>
    <source>
        <strain evidence="4">JCM 15313</strain>
    </source>
</reference>
<dbReference type="Pfam" id="PF04149">
    <property type="entry name" value="DUF397"/>
    <property type="match status" value="1"/>
</dbReference>